<dbReference type="EMBL" id="WWBZ02000009">
    <property type="protein sequence ID" value="KAF4311585.1"/>
    <property type="molecule type" value="Genomic_DNA"/>
</dbReference>
<proteinExistence type="predicted"/>
<dbReference type="Proteomes" id="UP000572817">
    <property type="component" value="Unassembled WGS sequence"/>
</dbReference>
<reference evidence="1" key="1">
    <citation type="submission" date="2020-04" db="EMBL/GenBank/DDBJ databases">
        <title>Genome Assembly and Annotation of Botryosphaeria dothidea sdau 11-99, a Latent Pathogen of Apple Fruit Ring Rot in China.</title>
        <authorList>
            <person name="Yu C."/>
            <person name="Diao Y."/>
            <person name="Lu Q."/>
            <person name="Zhao J."/>
            <person name="Cui S."/>
            <person name="Peng C."/>
            <person name="He B."/>
            <person name="Liu H."/>
        </authorList>
    </citation>
    <scope>NUCLEOTIDE SEQUENCE [LARGE SCALE GENOMIC DNA]</scope>
    <source>
        <strain evidence="1">Sdau11-99</strain>
    </source>
</reference>
<protein>
    <submittedName>
        <fullName evidence="1">Uncharacterized protein</fullName>
    </submittedName>
</protein>
<comment type="caution">
    <text evidence="1">The sequence shown here is derived from an EMBL/GenBank/DDBJ whole genome shotgun (WGS) entry which is preliminary data.</text>
</comment>
<name>A0A8H4J1M5_9PEZI</name>
<gene>
    <name evidence="1" type="ORF">GTA08_BOTSDO13048</name>
</gene>
<accession>A0A8H4J1M5</accession>
<evidence type="ECO:0000313" key="2">
    <source>
        <dbReference type="Proteomes" id="UP000572817"/>
    </source>
</evidence>
<keyword evidence="2" id="KW-1185">Reference proteome</keyword>
<organism evidence="1 2">
    <name type="scientific">Botryosphaeria dothidea</name>
    <dbReference type="NCBI Taxonomy" id="55169"/>
    <lineage>
        <taxon>Eukaryota</taxon>
        <taxon>Fungi</taxon>
        <taxon>Dikarya</taxon>
        <taxon>Ascomycota</taxon>
        <taxon>Pezizomycotina</taxon>
        <taxon>Dothideomycetes</taxon>
        <taxon>Dothideomycetes incertae sedis</taxon>
        <taxon>Botryosphaeriales</taxon>
        <taxon>Botryosphaeriaceae</taxon>
        <taxon>Botryosphaeria</taxon>
    </lineage>
</organism>
<dbReference type="OrthoDB" id="10656828at2759"/>
<sequence>MSGTSMPNPNAFIATINRLFPYAQCAKFSDFCRLSTCFPWYTLHFNAYANRSARLVLLLYTTILPLFSSLLLPSPSPSSSSSSASVSRIPNRSCDRRTSCITAAIKSAYFSIPSAYYTRYRTFLRTIAARNFVTSFSYTRIILNNRPSSAGGNVAVNITNYVFASINLPNSYNFGLKLPRPSNAV</sequence>
<dbReference type="AlphaFoldDB" id="A0A8H4J1M5"/>
<evidence type="ECO:0000313" key="1">
    <source>
        <dbReference type="EMBL" id="KAF4311585.1"/>
    </source>
</evidence>